<proteinExistence type="predicted"/>
<evidence type="ECO:0000256" key="1">
    <source>
        <dbReference type="SAM" id="Phobius"/>
    </source>
</evidence>
<reference evidence="2" key="1">
    <citation type="submission" date="2015-12" db="EMBL/GenBank/DDBJ databases">
        <title>Gene expression during late stages of embryo sac development: a critical building block for successful pollen-pistil interactions.</title>
        <authorList>
            <person name="Liu Y."/>
            <person name="Joly V."/>
            <person name="Sabar M."/>
            <person name="Matton D.P."/>
        </authorList>
    </citation>
    <scope>NUCLEOTIDE SEQUENCE</scope>
</reference>
<dbReference type="AlphaFoldDB" id="A0A0V0GNW8"/>
<evidence type="ECO:0000313" key="2">
    <source>
        <dbReference type="EMBL" id="JAP09953.1"/>
    </source>
</evidence>
<sequence>MIAVCGAPKRRFRAYEPKVTKDANSTEVRKARKEQLKRDEAVGNVLPIAIGVGVVALAALYFYVNNTS</sequence>
<keyword evidence="1" id="KW-0812">Transmembrane</keyword>
<keyword evidence="1" id="KW-1133">Transmembrane helix</keyword>
<dbReference type="EMBL" id="GEDG01034013">
    <property type="protein sequence ID" value="JAP09953.1"/>
    <property type="molecule type" value="Transcribed_RNA"/>
</dbReference>
<protein>
    <submittedName>
        <fullName evidence="2">Putative ovule protein</fullName>
    </submittedName>
</protein>
<dbReference type="PANTHER" id="PTHR48136">
    <property type="entry name" value="RUBREDOXIN-LIKE SUPERFAMILY PROTEIN"/>
    <property type="match status" value="1"/>
</dbReference>
<organism evidence="2">
    <name type="scientific">Solanum chacoense</name>
    <name type="common">Chaco potato</name>
    <dbReference type="NCBI Taxonomy" id="4108"/>
    <lineage>
        <taxon>Eukaryota</taxon>
        <taxon>Viridiplantae</taxon>
        <taxon>Streptophyta</taxon>
        <taxon>Embryophyta</taxon>
        <taxon>Tracheophyta</taxon>
        <taxon>Spermatophyta</taxon>
        <taxon>Magnoliopsida</taxon>
        <taxon>eudicotyledons</taxon>
        <taxon>Gunneridae</taxon>
        <taxon>Pentapetalae</taxon>
        <taxon>asterids</taxon>
        <taxon>lamiids</taxon>
        <taxon>Solanales</taxon>
        <taxon>Solanaceae</taxon>
        <taxon>Solanoideae</taxon>
        <taxon>Solaneae</taxon>
        <taxon>Solanum</taxon>
    </lineage>
</organism>
<dbReference type="PANTHER" id="PTHR48136:SF1">
    <property type="entry name" value="RUBREDOXIN-LIKE SUPERFAMILY PROTEIN"/>
    <property type="match status" value="1"/>
</dbReference>
<feature type="transmembrane region" description="Helical" evidence="1">
    <location>
        <begin position="41"/>
        <end position="64"/>
    </location>
</feature>
<accession>A0A0V0GNW8</accession>
<keyword evidence="1" id="KW-0472">Membrane</keyword>
<name>A0A0V0GNW8_SOLCH</name>